<sequence length="103" mass="12312">MYEKNLFLIILLFYMIGGSIGYLISFKILKNTFIYISNTKWKKIISAIVVLLLYMAIIINFKKYDIKFEEVYSCIIYGFLWAIYSRIISTEREDKQINIKKVE</sequence>
<feature type="transmembrane region" description="Helical" evidence="1">
    <location>
        <begin position="44"/>
        <end position="64"/>
    </location>
</feature>
<keyword evidence="1" id="KW-0812">Transmembrane</keyword>
<evidence type="ECO:0000256" key="1">
    <source>
        <dbReference type="SAM" id="Phobius"/>
    </source>
</evidence>
<feature type="transmembrane region" description="Helical" evidence="1">
    <location>
        <begin position="6"/>
        <end position="24"/>
    </location>
</feature>
<feature type="transmembrane region" description="Helical" evidence="1">
    <location>
        <begin position="70"/>
        <end position="88"/>
    </location>
</feature>
<accession>A0A6N3FNC3</accession>
<keyword evidence="1" id="KW-0472">Membrane</keyword>
<evidence type="ECO:0000313" key="2">
    <source>
        <dbReference type="EMBL" id="VYU53480.1"/>
    </source>
</evidence>
<dbReference type="RefSeq" id="WP_156627209.1">
    <property type="nucleotide sequence ID" value="NZ_CACRTO010000041.1"/>
</dbReference>
<keyword evidence="1" id="KW-1133">Transmembrane helix</keyword>
<evidence type="ECO:0008006" key="3">
    <source>
        <dbReference type="Google" id="ProtNLM"/>
    </source>
</evidence>
<gene>
    <name evidence="2" type="ORF">CTLFYP3_02760</name>
</gene>
<organism evidence="2">
    <name type="scientific">Clostridium tertium</name>
    <dbReference type="NCBI Taxonomy" id="1559"/>
    <lineage>
        <taxon>Bacteria</taxon>
        <taxon>Bacillati</taxon>
        <taxon>Bacillota</taxon>
        <taxon>Clostridia</taxon>
        <taxon>Eubacteriales</taxon>
        <taxon>Clostridiaceae</taxon>
        <taxon>Clostridium</taxon>
    </lineage>
</organism>
<dbReference type="AlphaFoldDB" id="A0A6N3FNC3"/>
<dbReference type="EMBL" id="CACRTO010000041">
    <property type="protein sequence ID" value="VYU53480.1"/>
    <property type="molecule type" value="Genomic_DNA"/>
</dbReference>
<reference evidence="2" key="1">
    <citation type="submission" date="2019-11" db="EMBL/GenBank/DDBJ databases">
        <authorList>
            <person name="Feng L."/>
        </authorList>
    </citation>
    <scope>NUCLEOTIDE SEQUENCE</scope>
    <source>
        <strain evidence="2">CTertiumLFYP3</strain>
    </source>
</reference>
<proteinExistence type="predicted"/>
<protein>
    <recommendedName>
        <fullName evidence="3">Spore cortex protein YabQ (Spore_YabQ)</fullName>
    </recommendedName>
</protein>
<name>A0A6N3FNC3_9CLOT</name>